<dbReference type="Pfam" id="PF14261">
    <property type="entry name" value="DUF4351"/>
    <property type="match status" value="1"/>
</dbReference>
<dbReference type="PANTHER" id="PTHR35586:SF2">
    <property type="entry name" value="SLL1542 PROTEIN"/>
    <property type="match status" value="1"/>
</dbReference>
<evidence type="ECO:0000259" key="1">
    <source>
        <dbReference type="Pfam" id="PF14261"/>
    </source>
</evidence>
<comment type="caution">
    <text evidence="2">The sequence shown here is derived from an EMBL/GenBank/DDBJ whole genome shotgun (WGS) entry which is preliminary data.</text>
</comment>
<dbReference type="RefSeq" id="WP_332865836.1">
    <property type="nucleotide sequence ID" value="NZ_JBAFSM010000027.1"/>
</dbReference>
<dbReference type="PANTHER" id="PTHR35586">
    <property type="entry name" value="SLL1691 PROTEIN"/>
    <property type="match status" value="1"/>
</dbReference>
<reference evidence="2 3" key="1">
    <citation type="submission" date="2024-01" db="EMBL/GenBank/DDBJ databases">
        <title>Genomic insights into the taxonomy and metabolism of the cyanobacterium Pannus brasiliensis CCIBt3594.</title>
        <authorList>
            <person name="Machado M."/>
            <person name="Botero N.B."/>
            <person name="Andreote A.P.D."/>
            <person name="Feitosa A.M.T."/>
            <person name="Popin R."/>
            <person name="Sivonen K."/>
            <person name="Fiore M.F."/>
        </authorList>
    </citation>
    <scope>NUCLEOTIDE SEQUENCE [LARGE SCALE GENOMIC DNA]</scope>
    <source>
        <strain evidence="2 3">CCIBt3594</strain>
    </source>
</reference>
<feature type="domain" description="DUF4351" evidence="1">
    <location>
        <begin position="245"/>
        <end position="303"/>
    </location>
</feature>
<dbReference type="AlphaFoldDB" id="A0AAW9QSY8"/>
<name>A0AAW9QSY8_9CHRO</name>
<accession>A0AAW9QSY8</accession>
<dbReference type="Proteomes" id="UP001328733">
    <property type="component" value="Unassembled WGS sequence"/>
</dbReference>
<evidence type="ECO:0000313" key="2">
    <source>
        <dbReference type="EMBL" id="MEG3438355.1"/>
    </source>
</evidence>
<keyword evidence="3" id="KW-1185">Reference proteome</keyword>
<sequence length="305" mass="35202">MTRFIYDQFSKDHLDRFLGPRGLVETSKTISSEIREIDVWFVPNSPESPEELGLLGRFARTPSIFEPYRDPVTRSEILDCLAKLSVMRENLQREANRQKQRLAESDRPRLWILTPTASIATIEGFGGHDNAEWGPGVYFLPRFFRTAIVVIHHLPATPDTLWLRLLGRGKVQRKAIDEVENLSPTHPFRSATLELLYNLRKNLEVATEPVAEDRELIMRLAPLYQEDRQRAIQEGIERGIEQGIERGIRQGELNLVLRLLDRRFGTISESSSRKIRQLPVERLEALGLALLDFQSEADLVRWLDR</sequence>
<protein>
    <submittedName>
        <fullName evidence="2">DUF4351 domain-containing protein</fullName>
    </submittedName>
</protein>
<dbReference type="InterPro" id="IPR025587">
    <property type="entry name" value="DUF4351"/>
</dbReference>
<dbReference type="EMBL" id="JBAFSM010000027">
    <property type="protein sequence ID" value="MEG3438355.1"/>
    <property type="molecule type" value="Genomic_DNA"/>
</dbReference>
<gene>
    <name evidence="2" type="ORF">V0288_14590</name>
</gene>
<organism evidence="2 3">
    <name type="scientific">Pannus brasiliensis CCIBt3594</name>
    <dbReference type="NCBI Taxonomy" id="1427578"/>
    <lineage>
        <taxon>Bacteria</taxon>
        <taxon>Bacillati</taxon>
        <taxon>Cyanobacteriota</taxon>
        <taxon>Cyanophyceae</taxon>
        <taxon>Oscillatoriophycideae</taxon>
        <taxon>Chroococcales</taxon>
        <taxon>Microcystaceae</taxon>
        <taxon>Pannus</taxon>
    </lineage>
</organism>
<proteinExistence type="predicted"/>
<evidence type="ECO:0000313" key="3">
    <source>
        <dbReference type="Proteomes" id="UP001328733"/>
    </source>
</evidence>